<organism evidence="2 3">
    <name type="scientific">Georhizobium profundi</name>
    <dbReference type="NCBI Taxonomy" id="2341112"/>
    <lineage>
        <taxon>Bacteria</taxon>
        <taxon>Pseudomonadati</taxon>
        <taxon>Pseudomonadota</taxon>
        <taxon>Alphaproteobacteria</taxon>
        <taxon>Hyphomicrobiales</taxon>
        <taxon>Rhizobiaceae</taxon>
        <taxon>Georhizobium</taxon>
    </lineage>
</organism>
<evidence type="ECO:0000313" key="2">
    <source>
        <dbReference type="EMBL" id="AZN73436.1"/>
    </source>
</evidence>
<dbReference type="Pfam" id="PF08808">
    <property type="entry name" value="RES"/>
    <property type="match status" value="1"/>
</dbReference>
<dbReference type="SMART" id="SM00953">
    <property type="entry name" value="RES"/>
    <property type="match status" value="1"/>
</dbReference>
<dbReference type="OrthoDB" id="648213at2"/>
<accession>A0A3S9B8X3</accession>
<proteinExistence type="predicted"/>
<evidence type="ECO:0000259" key="1">
    <source>
        <dbReference type="SMART" id="SM00953"/>
    </source>
</evidence>
<feature type="domain" description="RES" evidence="1">
    <location>
        <begin position="26"/>
        <end position="160"/>
    </location>
</feature>
<dbReference type="KEGG" id="abaw:D5400_21010"/>
<dbReference type="InterPro" id="IPR014914">
    <property type="entry name" value="RES_dom"/>
</dbReference>
<protein>
    <recommendedName>
        <fullName evidence="1">RES domain-containing protein</fullName>
    </recommendedName>
</protein>
<dbReference type="AlphaFoldDB" id="A0A3S9B8X3"/>
<evidence type="ECO:0000313" key="3">
    <source>
        <dbReference type="Proteomes" id="UP000268192"/>
    </source>
</evidence>
<dbReference type="Proteomes" id="UP000268192">
    <property type="component" value="Chromosome"/>
</dbReference>
<keyword evidence="3" id="KW-1185">Reference proteome</keyword>
<gene>
    <name evidence="2" type="ORF">D5400_21010</name>
</gene>
<reference evidence="2 3" key="1">
    <citation type="submission" date="2018-09" db="EMBL/GenBank/DDBJ databases">
        <title>Marinorhizobium profundi gen. nov., sp. nov., isolated from a deep-sea sediment sample from the New Britain Trench and proposal of Marinorhizobiaceae fam. nov. in the order Rhizobiales of the class Alphaproteobacteria.</title>
        <authorList>
            <person name="Cao J."/>
        </authorList>
    </citation>
    <scope>NUCLEOTIDE SEQUENCE [LARGE SCALE GENOMIC DNA]</scope>
    <source>
        <strain evidence="2 3">WS11</strain>
    </source>
</reference>
<name>A0A3S9B8X3_9HYPH</name>
<dbReference type="EMBL" id="CP032509">
    <property type="protein sequence ID" value="AZN73436.1"/>
    <property type="molecule type" value="Genomic_DNA"/>
</dbReference>
<dbReference type="RefSeq" id="WP_126012408.1">
    <property type="nucleotide sequence ID" value="NZ_CP032509.1"/>
</dbReference>
<sequence length="174" mass="19047">MPNAAAPPRHAFELFRAYVPRWAHAPLSGAGASLFGGRWNPVGAPTIYAALELSTAWSEYNQGLTQHPALLALLRLSNAAIADLTGEAVLERFGVSHDIHEEEWRALVDRGEEPTAYAVRRAILAAGYDGVIYPSFMSRGGRCMALWAWNETGPAKLEVIDPERRLPLSPASWL</sequence>